<protein>
    <submittedName>
        <fullName evidence="2">Uncharacterized protein</fullName>
    </submittedName>
</protein>
<feature type="region of interest" description="Disordered" evidence="1">
    <location>
        <begin position="13"/>
        <end position="40"/>
    </location>
</feature>
<evidence type="ECO:0000313" key="2">
    <source>
        <dbReference type="EMBL" id="BCI54749.1"/>
    </source>
</evidence>
<dbReference type="EMBL" id="AP023287">
    <property type="protein sequence ID" value="BCI54749.1"/>
    <property type="molecule type" value="Genomic_DNA"/>
</dbReference>
<dbReference type="AlphaFoldDB" id="A0A6S6P8L5"/>
<sequence length="71" mass="7431">MGDVVVGDVVVTCGDDDSAASSPPVEQPARPTPPATATATMRRERHLRMGSIYATLAGVMERTVVAECCRA</sequence>
<accession>A0A6S6P8L5</accession>
<organism evidence="2 3">
    <name type="scientific">Mycolicibacterium litorale</name>
    <dbReference type="NCBI Taxonomy" id="758802"/>
    <lineage>
        <taxon>Bacteria</taxon>
        <taxon>Bacillati</taxon>
        <taxon>Actinomycetota</taxon>
        <taxon>Actinomycetes</taxon>
        <taxon>Mycobacteriales</taxon>
        <taxon>Mycobacteriaceae</taxon>
        <taxon>Mycolicibacterium</taxon>
    </lineage>
</organism>
<evidence type="ECO:0000313" key="3">
    <source>
        <dbReference type="Proteomes" id="UP000515734"/>
    </source>
</evidence>
<evidence type="ECO:0000256" key="1">
    <source>
        <dbReference type="SAM" id="MobiDB-lite"/>
    </source>
</evidence>
<dbReference type="Proteomes" id="UP000515734">
    <property type="component" value="Chromosome"/>
</dbReference>
<gene>
    <name evidence="2" type="ORF">NIIDNTM18_40270</name>
</gene>
<name>A0A6S6P8L5_9MYCO</name>
<proteinExistence type="predicted"/>
<reference evidence="2 3" key="1">
    <citation type="submission" date="2020-07" db="EMBL/GenBank/DDBJ databases">
        <title>Complete genome sequence of Mycolicibacterium litorale like strain isolated from cardiac implantable electronic device infection.</title>
        <authorList>
            <person name="Fukano H."/>
            <person name="Miyama H."/>
            <person name="Hoshino Y."/>
        </authorList>
    </citation>
    <scope>NUCLEOTIDE SEQUENCE [LARGE SCALE GENOMIC DNA]</scope>
    <source>
        <strain evidence="2 3">NIIDNTM18</strain>
    </source>
</reference>